<comment type="caution">
    <text evidence="2">The sequence shown here is derived from an EMBL/GenBank/DDBJ whole genome shotgun (WGS) entry which is preliminary data.</text>
</comment>
<name>A0A2A8H838_9BACI</name>
<feature type="domain" description="IrrE N-terminal-like" evidence="1">
    <location>
        <begin position="25"/>
        <end position="142"/>
    </location>
</feature>
<reference evidence="2 3" key="1">
    <citation type="submission" date="2017-09" db="EMBL/GenBank/DDBJ databases">
        <title>Large-scale bioinformatics analysis of Bacillus genomes uncovers conserved roles of natural products in bacterial physiology.</title>
        <authorList>
            <consortium name="Agbiome Team Llc"/>
            <person name="Bleich R.M."/>
            <person name="Grubbs K.J."/>
            <person name="Santa Maria K.C."/>
            <person name="Allen S.E."/>
            <person name="Farag S."/>
            <person name="Shank E.A."/>
            <person name="Bowers A."/>
        </authorList>
    </citation>
    <scope>NUCLEOTIDE SEQUENCE [LARGE SCALE GENOMIC DNA]</scope>
    <source>
        <strain evidence="2 3">AFS021349</strain>
    </source>
</reference>
<dbReference type="InterPro" id="IPR010359">
    <property type="entry name" value="IrrE_HExxH"/>
</dbReference>
<accession>A0A2A8H838</accession>
<evidence type="ECO:0000313" key="2">
    <source>
        <dbReference type="EMBL" id="PEP92484.1"/>
    </source>
</evidence>
<gene>
    <name evidence="2" type="ORF">CN585_27295</name>
</gene>
<evidence type="ECO:0000313" key="3">
    <source>
        <dbReference type="Proteomes" id="UP000220841"/>
    </source>
</evidence>
<dbReference type="RefSeq" id="WP_098227608.1">
    <property type="nucleotide sequence ID" value="NZ_NUBY01000221.1"/>
</dbReference>
<dbReference type="Pfam" id="PF06114">
    <property type="entry name" value="Peptidase_M78"/>
    <property type="match status" value="1"/>
</dbReference>
<evidence type="ECO:0000259" key="1">
    <source>
        <dbReference type="Pfam" id="PF06114"/>
    </source>
</evidence>
<dbReference type="EMBL" id="NUBY01000221">
    <property type="protein sequence ID" value="PEP92484.1"/>
    <property type="molecule type" value="Genomic_DNA"/>
</dbReference>
<dbReference type="AlphaFoldDB" id="A0A2A8H838"/>
<dbReference type="PANTHER" id="PTHR43236">
    <property type="entry name" value="ANTITOXIN HIGA1"/>
    <property type="match status" value="1"/>
</dbReference>
<sequence length="146" mass="17315">MKNDIKQHALDLAKEHGTNNPFKIAKERNIELVFEDLQHIYGYYHYCRRVQLIHINYNLEKFIQLYVCAHELGHAVRHTNEDTAFLSRHTLFSTDKLEIEANTFAVELLLPDNEVYDYLHSGYTIEQIASVYGIPKQFMKYKTFNF</sequence>
<dbReference type="PANTHER" id="PTHR43236:SF1">
    <property type="entry name" value="BLL7220 PROTEIN"/>
    <property type="match status" value="1"/>
</dbReference>
<dbReference type="Gene3D" id="1.10.10.2910">
    <property type="match status" value="1"/>
</dbReference>
<protein>
    <recommendedName>
        <fullName evidence="1">IrrE N-terminal-like domain-containing protein</fullName>
    </recommendedName>
</protein>
<dbReference type="InterPro" id="IPR052345">
    <property type="entry name" value="Rad_response_metalloprotease"/>
</dbReference>
<organism evidence="2 3">
    <name type="scientific">Bacillus toyonensis</name>
    <dbReference type="NCBI Taxonomy" id="155322"/>
    <lineage>
        <taxon>Bacteria</taxon>
        <taxon>Bacillati</taxon>
        <taxon>Bacillota</taxon>
        <taxon>Bacilli</taxon>
        <taxon>Bacillales</taxon>
        <taxon>Bacillaceae</taxon>
        <taxon>Bacillus</taxon>
        <taxon>Bacillus cereus group</taxon>
    </lineage>
</organism>
<proteinExistence type="predicted"/>
<dbReference type="Proteomes" id="UP000220841">
    <property type="component" value="Unassembled WGS sequence"/>
</dbReference>